<dbReference type="InterPro" id="IPR024047">
    <property type="entry name" value="MM3350-like_sf"/>
</dbReference>
<dbReference type="SUPFAM" id="SSF159941">
    <property type="entry name" value="MM3350-like"/>
    <property type="match status" value="1"/>
</dbReference>
<evidence type="ECO:0000313" key="2">
    <source>
        <dbReference type="EMBL" id="MTT32179.1"/>
    </source>
</evidence>
<organism evidence="2 3">
    <name type="scientific">Terrilactibacillus tamarindi</name>
    <dbReference type="NCBI Taxonomy" id="2599694"/>
    <lineage>
        <taxon>Bacteria</taxon>
        <taxon>Bacillati</taxon>
        <taxon>Bacillota</taxon>
        <taxon>Bacilli</taxon>
        <taxon>Bacillales</taxon>
        <taxon>Bacillaceae</taxon>
        <taxon>Terrilactibacillus</taxon>
    </lineage>
</organism>
<evidence type="ECO:0000313" key="3">
    <source>
        <dbReference type="Proteomes" id="UP000440978"/>
    </source>
</evidence>
<dbReference type="PANTHER" id="PTHR41878">
    <property type="entry name" value="LEXA REPRESSOR-RELATED"/>
    <property type="match status" value="1"/>
</dbReference>
<dbReference type="AlphaFoldDB" id="A0A6N8CPS3"/>
<protein>
    <recommendedName>
        <fullName evidence="1">Plasmid pRiA4b Orf3-like domain-containing protein</fullName>
    </recommendedName>
</protein>
<keyword evidence="3" id="KW-1185">Reference proteome</keyword>
<sequence length="88" mass="10272">MITLEKVVKSTAFQATFLEGNGERPPEDVGGEWGFEEYLKIMENEKHPNHNDMMAWASNQKERKISAEQTNQRLKRVISGYRYSTFVF</sequence>
<accession>A0A6N8CPS3</accession>
<dbReference type="Gene3D" id="3.10.290.30">
    <property type="entry name" value="MM3350-like"/>
    <property type="match status" value="1"/>
</dbReference>
<feature type="domain" description="Plasmid pRiA4b Orf3-like" evidence="1">
    <location>
        <begin position="2"/>
        <end position="60"/>
    </location>
</feature>
<dbReference type="Pfam" id="PF07929">
    <property type="entry name" value="PRiA4_ORF3"/>
    <property type="match status" value="1"/>
</dbReference>
<dbReference type="Proteomes" id="UP000440978">
    <property type="component" value="Unassembled WGS sequence"/>
</dbReference>
<comment type="caution">
    <text evidence="2">The sequence shown here is derived from an EMBL/GenBank/DDBJ whole genome shotgun (WGS) entry which is preliminary data.</text>
</comment>
<evidence type="ECO:0000259" key="1">
    <source>
        <dbReference type="Pfam" id="PF07929"/>
    </source>
</evidence>
<reference evidence="2 3" key="1">
    <citation type="submission" date="2019-11" db="EMBL/GenBank/DDBJ databases">
        <title>Terrilactibacillus tamarindus sp. nov. BCM23-1 isolated from bark of Tamarindus indica.</title>
        <authorList>
            <person name="Kingkaew E."/>
            <person name="Tanasupawat S."/>
        </authorList>
    </citation>
    <scope>NUCLEOTIDE SEQUENCE [LARGE SCALE GENOMIC DNA]</scope>
    <source>
        <strain evidence="2 3">BCM23-1</strain>
    </source>
</reference>
<dbReference type="PANTHER" id="PTHR41878:SF1">
    <property type="entry name" value="TNPR PROTEIN"/>
    <property type="match status" value="1"/>
</dbReference>
<gene>
    <name evidence="2" type="ORF">GMB86_09195</name>
</gene>
<proteinExistence type="predicted"/>
<dbReference type="InterPro" id="IPR012912">
    <property type="entry name" value="Plasmid_pRiA4b_Orf3-like"/>
</dbReference>
<dbReference type="EMBL" id="WNHB01000013">
    <property type="protein sequence ID" value="MTT32179.1"/>
    <property type="molecule type" value="Genomic_DNA"/>
</dbReference>
<name>A0A6N8CPS3_9BACI</name>